<feature type="transmembrane region" description="Helical" evidence="6">
    <location>
        <begin position="6"/>
        <end position="30"/>
    </location>
</feature>
<dbReference type="InterPro" id="IPR051790">
    <property type="entry name" value="Cytochrome_c-biogenesis_DsbD"/>
</dbReference>
<dbReference type="Proteomes" id="UP001224122">
    <property type="component" value="Unassembled WGS sequence"/>
</dbReference>
<dbReference type="InterPro" id="IPR003834">
    <property type="entry name" value="Cyt_c_assmbl_TM_dom"/>
</dbReference>
<evidence type="ECO:0000256" key="1">
    <source>
        <dbReference type="ARBA" id="ARBA00004141"/>
    </source>
</evidence>
<keyword evidence="3 6" id="KW-0812">Transmembrane</keyword>
<keyword evidence="5 6" id="KW-0472">Membrane</keyword>
<dbReference type="Pfam" id="PF02683">
    <property type="entry name" value="DsbD_TM"/>
    <property type="match status" value="1"/>
</dbReference>
<feature type="transmembrane region" description="Helical" evidence="6">
    <location>
        <begin position="89"/>
        <end position="109"/>
    </location>
</feature>
<sequence>MQNLSIWFAFTAGIFSFFSPCIFPLVPAYVSHLTDSSFKDGKVMANKRVLLIRSLSFILGFNVIFVAMGASASFIGQVIAQYRDLVEKISGILIILFGLQMVGVLKLRILMIEKRVETDPNKKVSFFRSFLIGMAFGSGWTPCVGLALSSILLLASSTNTVYAGMGLLWIYSMGLGIPFILISFLVTYSLKWMKKINKWLPALSVLNGCVMLILGVLLFTGQMAKISSYLSAFTS</sequence>
<keyword evidence="9" id="KW-1185">Reference proteome</keyword>
<gene>
    <name evidence="8" type="ORF">J2S10_001026</name>
</gene>
<feature type="transmembrane region" description="Helical" evidence="6">
    <location>
        <begin position="130"/>
        <end position="155"/>
    </location>
</feature>
<comment type="caution">
    <text evidence="8">The sequence shown here is derived from an EMBL/GenBank/DDBJ whole genome shotgun (WGS) entry which is preliminary data.</text>
</comment>
<feature type="domain" description="Cytochrome C biogenesis protein transmembrane" evidence="7">
    <location>
        <begin position="6"/>
        <end position="219"/>
    </location>
</feature>
<evidence type="ECO:0000259" key="7">
    <source>
        <dbReference type="Pfam" id="PF02683"/>
    </source>
</evidence>
<keyword evidence="4 6" id="KW-1133">Transmembrane helix</keyword>
<name>A0ABT9XQY9_9BACI</name>
<evidence type="ECO:0000256" key="4">
    <source>
        <dbReference type="ARBA" id="ARBA00022989"/>
    </source>
</evidence>
<organism evidence="8 9">
    <name type="scientific">Neobacillus ginsengisoli</name>
    <dbReference type="NCBI Taxonomy" id="904295"/>
    <lineage>
        <taxon>Bacteria</taxon>
        <taxon>Bacillati</taxon>
        <taxon>Bacillota</taxon>
        <taxon>Bacilli</taxon>
        <taxon>Bacillales</taxon>
        <taxon>Bacillaceae</taxon>
        <taxon>Neobacillus</taxon>
    </lineage>
</organism>
<reference evidence="8 9" key="1">
    <citation type="submission" date="2023-07" db="EMBL/GenBank/DDBJ databases">
        <title>Genomic Encyclopedia of Type Strains, Phase IV (KMG-IV): sequencing the most valuable type-strain genomes for metagenomic binning, comparative biology and taxonomic classification.</title>
        <authorList>
            <person name="Goeker M."/>
        </authorList>
    </citation>
    <scope>NUCLEOTIDE SEQUENCE [LARGE SCALE GENOMIC DNA]</scope>
    <source>
        <strain evidence="8 9">DSM 27594</strain>
    </source>
</reference>
<evidence type="ECO:0000256" key="6">
    <source>
        <dbReference type="SAM" id="Phobius"/>
    </source>
</evidence>
<dbReference type="RefSeq" id="WP_307405065.1">
    <property type="nucleotide sequence ID" value="NZ_JAUSTW010000001.1"/>
</dbReference>
<accession>A0ABT9XQY9</accession>
<dbReference type="PANTHER" id="PTHR31272:SF4">
    <property type="entry name" value="CYTOCHROME C-TYPE BIOGENESIS PROTEIN HI_1454-RELATED"/>
    <property type="match status" value="1"/>
</dbReference>
<dbReference type="EMBL" id="JAUSTW010000001">
    <property type="protein sequence ID" value="MDQ0197921.1"/>
    <property type="molecule type" value="Genomic_DNA"/>
</dbReference>
<evidence type="ECO:0000256" key="2">
    <source>
        <dbReference type="ARBA" id="ARBA00006143"/>
    </source>
</evidence>
<feature type="transmembrane region" description="Helical" evidence="6">
    <location>
        <begin position="50"/>
        <end position="77"/>
    </location>
</feature>
<comment type="subcellular location">
    <subcellularLocation>
        <location evidence="1">Membrane</location>
        <topology evidence="1">Multi-pass membrane protein</topology>
    </subcellularLocation>
</comment>
<dbReference type="PANTHER" id="PTHR31272">
    <property type="entry name" value="CYTOCHROME C-TYPE BIOGENESIS PROTEIN HI_1454-RELATED"/>
    <property type="match status" value="1"/>
</dbReference>
<feature type="transmembrane region" description="Helical" evidence="6">
    <location>
        <begin position="167"/>
        <end position="188"/>
    </location>
</feature>
<protein>
    <submittedName>
        <fullName evidence="8">Cytochrome c-type biogenesis protein</fullName>
    </submittedName>
</protein>
<proteinExistence type="inferred from homology"/>
<evidence type="ECO:0000313" key="9">
    <source>
        <dbReference type="Proteomes" id="UP001224122"/>
    </source>
</evidence>
<evidence type="ECO:0000313" key="8">
    <source>
        <dbReference type="EMBL" id="MDQ0197921.1"/>
    </source>
</evidence>
<feature type="transmembrane region" description="Helical" evidence="6">
    <location>
        <begin position="200"/>
        <end position="220"/>
    </location>
</feature>
<evidence type="ECO:0000256" key="5">
    <source>
        <dbReference type="ARBA" id="ARBA00023136"/>
    </source>
</evidence>
<evidence type="ECO:0000256" key="3">
    <source>
        <dbReference type="ARBA" id="ARBA00022692"/>
    </source>
</evidence>
<comment type="similarity">
    <text evidence="2">Belongs to the DsbD family.</text>
</comment>